<evidence type="ECO:0000313" key="2">
    <source>
        <dbReference type="Proteomes" id="UP000324897"/>
    </source>
</evidence>
<dbReference type="EMBL" id="RWGY01000031">
    <property type="protein sequence ID" value="TVU16679.1"/>
    <property type="molecule type" value="Genomic_DNA"/>
</dbReference>
<accession>A0A5J9TZ71</accession>
<comment type="caution">
    <text evidence="1">The sequence shown here is derived from an EMBL/GenBank/DDBJ whole genome shotgun (WGS) entry which is preliminary data.</text>
</comment>
<keyword evidence="2" id="KW-1185">Reference proteome</keyword>
<organism evidence="1 2">
    <name type="scientific">Eragrostis curvula</name>
    <name type="common">weeping love grass</name>
    <dbReference type="NCBI Taxonomy" id="38414"/>
    <lineage>
        <taxon>Eukaryota</taxon>
        <taxon>Viridiplantae</taxon>
        <taxon>Streptophyta</taxon>
        <taxon>Embryophyta</taxon>
        <taxon>Tracheophyta</taxon>
        <taxon>Spermatophyta</taxon>
        <taxon>Magnoliopsida</taxon>
        <taxon>Liliopsida</taxon>
        <taxon>Poales</taxon>
        <taxon>Poaceae</taxon>
        <taxon>PACMAD clade</taxon>
        <taxon>Chloridoideae</taxon>
        <taxon>Eragrostideae</taxon>
        <taxon>Eragrostidinae</taxon>
        <taxon>Eragrostis</taxon>
    </lineage>
</organism>
<reference evidence="1 2" key="1">
    <citation type="journal article" date="2019" name="Sci. Rep.">
        <title>A high-quality genome of Eragrostis curvula grass provides insights into Poaceae evolution and supports new strategies to enhance forage quality.</title>
        <authorList>
            <person name="Carballo J."/>
            <person name="Santos B.A.C.M."/>
            <person name="Zappacosta D."/>
            <person name="Garbus I."/>
            <person name="Selva J.P."/>
            <person name="Gallo C.A."/>
            <person name="Diaz A."/>
            <person name="Albertini E."/>
            <person name="Caccamo M."/>
            <person name="Echenique V."/>
        </authorList>
    </citation>
    <scope>NUCLEOTIDE SEQUENCE [LARGE SCALE GENOMIC DNA]</scope>
    <source>
        <strain evidence="2">cv. Victoria</strain>
        <tissue evidence="1">Leaf</tissue>
    </source>
</reference>
<dbReference type="Proteomes" id="UP000324897">
    <property type="component" value="Unassembled WGS sequence"/>
</dbReference>
<protein>
    <submittedName>
        <fullName evidence="1">Uncharacterized protein</fullName>
    </submittedName>
</protein>
<gene>
    <name evidence="1" type="ORF">EJB05_40254</name>
</gene>
<evidence type="ECO:0000313" key="1">
    <source>
        <dbReference type="EMBL" id="TVU16679.1"/>
    </source>
</evidence>
<sequence>MQAHVRALDVDTAEMSTAVRAHGCARGQDQCNPFGIFHLPPSERTRLSPRRQASMSSARRLSKILQGLEHCTGRRDTDRIRWSSGREALLPVRVKDGNPRQVPLMRIEYTCSARPRGRPAQLCIVLLQLSHDLDRSISSLCPLSFVEMPN</sequence>
<proteinExistence type="predicted"/>
<dbReference type="AlphaFoldDB" id="A0A5J9TZ71"/>
<dbReference type="Gramene" id="TVU16679">
    <property type="protein sequence ID" value="TVU16679"/>
    <property type="gene ID" value="EJB05_40254"/>
</dbReference>
<name>A0A5J9TZ71_9POAL</name>